<protein>
    <recommendedName>
        <fullName evidence="4">DUF2946 domain-containing protein</fullName>
    </recommendedName>
</protein>
<accession>A0A358HWI8</accession>
<organism evidence="2 3">
    <name type="scientific">Thalassospira lucentensis</name>
    <dbReference type="NCBI Taxonomy" id="168935"/>
    <lineage>
        <taxon>Bacteria</taxon>
        <taxon>Pseudomonadati</taxon>
        <taxon>Pseudomonadota</taxon>
        <taxon>Alphaproteobacteria</taxon>
        <taxon>Rhodospirillales</taxon>
        <taxon>Thalassospiraceae</taxon>
        <taxon>Thalassospira</taxon>
    </lineage>
</organism>
<dbReference type="EMBL" id="DOOG01000141">
    <property type="protein sequence ID" value="HBU99540.1"/>
    <property type="molecule type" value="Genomic_DNA"/>
</dbReference>
<evidence type="ECO:0008006" key="4">
    <source>
        <dbReference type="Google" id="ProtNLM"/>
    </source>
</evidence>
<proteinExistence type="predicted"/>
<feature type="signal peptide" evidence="1">
    <location>
        <begin position="1"/>
        <end position="27"/>
    </location>
</feature>
<evidence type="ECO:0000256" key="1">
    <source>
        <dbReference type="SAM" id="SignalP"/>
    </source>
</evidence>
<evidence type="ECO:0000313" key="3">
    <source>
        <dbReference type="Proteomes" id="UP000264753"/>
    </source>
</evidence>
<comment type="caution">
    <text evidence="2">The sequence shown here is derived from an EMBL/GenBank/DDBJ whole genome shotgun (WGS) entry which is preliminary data.</text>
</comment>
<evidence type="ECO:0000313" key="2">
    <source>
        <dbReference type="EMBL" id="HBU99540.1"/>
    </source>
</evidence>
<dbReference type="RefSeq" id="WP_276654116.1">
    <property type="nucleotide sequence ID" value="NZ_DOOG01000141.1"/>
</dbReference>
<sequence length="126" mass="13144">MEKMLRTFLSLLIALSLMGTGADQAFAQVAKHSVGGDIVQITICTADQTPKTILIDQNGNQVPKPVQCDCPACTNCLTAPAFKLPSAISAVAHGCTVILTIIPQSFDITGAAFITPATARAPPHKV</sequence>
<gene>
    <name evidence="2" type="ORF">DEF21_16780</name>
</gene>
<dbReference type="AlphaFoldDB" id="A0A358HWI8"/>
<dbReference type="Proteomes" id="UP000264753">
    <property type="component" value="Unassembled WGS sequence"/>
</dbReference>
<keyword evidence="1" id="KW-0732">Signal</keyword>
<name>A0A358HWI8_9PROT</name>
<feature type="chain" id="PRO_5016644148" description="DUF2946 domain-containing protein" evidence="1">
    <location>
        <begin position="28"/>
        <end position="126"/>
    </location>
</feature>
<reference evidence="2 3" key="1">
    <citation type="journal article" date="2018" name="Nat. Biotechnol.">
        <title>A standardized bacterial taxonomy based on genome phylogeny substantially revises the tree of life.</title>
        <authorList>
            <person name="Parks D.H."/>
            <person name="Chuvochina M."/>
            <person name="Waite D.W."/>
            <person name="Rinke C."/>
            <person name="Skarshewski A."/>
            <person name="Chaumeil P.A."/>
            <person name="Hugenholtz P."/>
        </authorList>
    </citation>
    <scope>NUCLEOTIDE SEQUENCE [LARGE SCALE GENOMIC DNA]</scope>
    <source>
        <strain evidence="2">UBA8707</strain>
    </source>
</reference>